<keyword evidence="4" id="KW-1185">Reference proteome</keyword>
<dbReference type="InterPro" id="IPR006145">
    <property type="entry name" value="PsdUridine_synth_RsuA/RluA"/>
</dbReference>
<dbReference type="Gene3D" id="3.30.2350.10">
    <property type="entry name" value="Pseudouridine synthase"/>
    <property type="match status" value="1"/>
</dbReference>
<dbReference type="SUPFAM" id="SSF55120">
    <property type="entry name" value="Pseudouridine synthase"/>
    <property type="match status" value="1"/>
</dbReference>
<dbReference type="PANTHER" id="PTHR21600:SF87">
    <property type="entry name" value="RNA PSEUDOURIDYLATE SYNTHASE DOMAIN-CONTAINING PROTEIN 1"/>
    <property type="match status" value="1"/>
</dbReference>
<evidence type="ECO:0000256" key="1">
    <source>
        <dbReference type="ARBA" id="ARBA00010876"/>
    </source>
</evidence>
<dbReference type="GO" id="GO:0003723">
    <property type="term" value="F:RNA binding"/>
    <property type="evidence" value="ECO:0007669"/>
    <property type="project" value="InterPro"/>
</dbReference>
<dbReference type="CDD" id="cd02869">
    <property type="entry name" value="PseudoU_synth_RluA_like"/>
    <property type="match status" value="1"/>
</dbReference>
<dbReference type="Proteomes" id="UP000230750">
    <property type="component" value="Unassembled WGS sequence"/>
</dbReference>
<dbReference type="PANTHER" id="PTHR21600">
    <property type="entry name" value="MITOCHONDRIAL RNA PSEUDOURIDINE SYNTHASE"/>
    <property type="match status" value="1"/>
</dbReference>
<dbReference type="GO" id="GO:0000455">
    <property type="term" value="P:enzyme-directed rRNA pseudouridine synthesis"/>
    <property type="evidence" value="ECO:0007669"/>
    <property type="project" value="TreeGrafter"/>
</dbReference>
<protein>
    <submittedName>
        <fullName evidence="3">Putative RNA pseudouridylate synthase domain-containing protein 1</fullName>
    </submittedName>
</protein>
<dbReference type="EMBL" id="MRZV01000594">
    <property type="protein sequence ID" value="PIK47216.1"/>
    <property type="molecule type" value="Genomic_DNA"/>
</dbReference>
<proteinExistence type="inferred from homology"/>
<dbReference type="OrthoDB" id="418349at2759"/>
<gene>
    <name evidence="3" type="ORF">BSL78_15904</name>
</gene>
<evidence type="ECO:0000259" key="2">
    <source>
        <dbReference type="Pfam" id="PF00849"/>
    </source>
</evidence>
<dbReference type="InterPro" id="IPR050188">
    <property type="entry name" value="RluA_PseudoU_synthase"/>
</dbReference>
<accession>A0A2G8KGU7</accession>
<sequence length="243" mass="27768">MYKPASLDDLVVIHKSSNFIVVNKHYDIKINSDDETDELTVANQLAKKFPDLVEEGLAHYFRFTHRLDYSTSGALCVALHKKASSSAQKMFQKREVQKEYLALVRGHMTVDRVIVERGICPNSEEGFTHMMCLSKDGESKDVKARSAKTEIVVLQRGFYDGDPATKLRLLPFTGRRHQLRLHCLSLGHPIVGDYTYSNRMDTKPYRMMLHSHKLHIPSNIEDIDATAPDPFTSEYDPKWVVDT</sequence>
<feature type="domain" description="Pseudouridine synthase RsuA/RluA-like" evidence="2">
    <location>
        <begin position="18"/>
        <end position="184"/>
    </location>
</feature>
<organism evidence="3 4">
    <name type="scientific">Stichopus japonicus</name>
    <name type="common">Sea cucumber</name>
    <dbReference type="NCBI Taxonomy" id="307972"/>
    <lineage>
        <taxon>Eukaryota</taxon>
        <taxon>Metazoa</taxon>
        <taxon>Echinodermata</taxon>
        <taxon>Eleutherozoa</taxon>
        <taxon>Echinozoa</taxon>
        <taxon>Holothuroidea</taxon>
        <taxon>Aspidochirotacea</taxon>
        <taxon>Aspidochirotida</taxon>
        <taxon>Stichopodidae</taxon>
        <taxon>Apostichopus</taxon>
    </lineage>
</organism>
<dbReference type="STRING" id="307972.A0A2G8KGU7"/>
<dbReference type="Pfam" id="PF00849">
    <property type="entry name" value="PseudoU_synth_2"/>
    <property type="match status" value="1"/>
</dbReference>
<evidence type="ECO:0000313" key="4">
    <source>
        <dbReference type="Proteomes" id="UP000230750"/>
    </source>
</evidence>
<dbReference type="InterPro" id="IPR020103">
    <property type="entry name" value="PsdUridine_synth_cat_dom_sf"/>
</dbReference>
<dbReference type="GO" id="GO:0009982">
    <property type="term" value="F:pseudouridine synthase activity"/>
    <property type="evidence" value="ECO:0007669"/>
    <property type="project" value="InterPro"/>
</dbReference>
<evidence type="ECO:0000313" key="3">
    <source>
        <dbReference type="EMBL" id="PIK47216.1"/>
    </source>
</evidence>
<reference evidence="3 4" key="1">
    <citation type="journal article" date="2017" name="PLoS Biol.">
        <title>The sea cucumber genome provides insights into morphological evolution and visceral regeneration.</title>
        <authorList>
            <person name="Zhang X."/>
            <person name="Sun L."/>
            <person name="Yuan J."/>
            <person name="Sun Y."/>
            <person name="Gao Y."/>
            <person name="Zhang L."/>
            <person name="Li S."/>
            <person name="Dai H."/>
            <person name="Hamel J.F."/>
            <person name="Liu C."/>
            <person name="Yu Y."/>
            <person name="Liu S."/>
            <person name="Lin W."/>
            <person name="Guo K."/>
            <person name="Jin S."/>
            <person name="Xu P."/>
            <person name="Storey K.B."/>
            <person name="Huan P."/>
            <person name="Zhang T."/>
            <person name="Zhou Y."/>
            <person name="Zhang J."/>
            <person name="Lin C."/>
            <person name="Li X."/>
            <person name="Xing L."/>
            <person name="Huo D."/>
            <person name="Sun M."/>
            <person name="Wang L."/>
            <person name="Mercier A."/>
            <person name="Li F."/>
            <person name="Yang H."/>
            <person name="Xiang J."/>
        </authorList>
    </citation>
    <scope>NUCLEOTIDE SEQUENCE [LARGE SCALE GENOMIC DNA]</scope>
    <source>
        <strain evidence="3">Shaxun</strain>
        <tissue evidence="3">Muscle</tissue>
    </source>
</reference>
<name>A0A2G8KGU7_STIJA</name>
<dbReference type="AlphaFoldDB" id="A0A2G8KGU7"/>
<comment type="caution">
    <text evidence="3">The sequence shown here is derived from an EMBL/GenBank/DDBJ whole genome shotgun (WGS) entry which is preliminary data.</text>
</comment>
<comment type="similarity">
    <text evidence="1">Belongs to the pseudouridine synthase RluA family.</text>
</comment>